<dbReference type="PRINTS" id="PR00461">
    <property type="entry name" value="PLPEROXIDASE"/>
</dbReference>
<comment type="cofactor">
    <cofactor evidence="13 16">
        <name>Ca(2+)</name>
        <dbReference type="ChEBI" id="CHEBI:29108"/>
    </cofactor>
    <text evidence="13 16">Binds 2 calcium ions per subunit.</text>
</comment>
<organism evidence="18 19">
    <name type="scientific">Arachis hypogaea</name>
    <name type="common">Peanut</name>
    <dbReference type="NCBI Taxonomy" id="3818"/>
    <lineage>
        <taxon>Eukaryota</taxon>
        <taxon>Viridiplantae</taxon>
        <taxon>Streptophyta</taxon>
        <taxon>Embryophyta</taxon>
        <taxon>Tracheophyta</taxon>
        <taxon>Spermatophyta</taxon>
        <taxon>Magnoliopsida</taxon>
        <taxon>eudicotyledons</taxon>
        <taxon>Gunneridae</taxon>
        <taxon>Pentapetalae</taxon>
        <taxon>rosids</taxon>
        <taxon>fabids</taxon>
        <taxon>Fabales</taxon>
        <taxon>Fabaceae</taxon>
        <taxon>Papilionoideae</taxon>
        <taxon>50 kb inversion clade</taxon>
        <taxon>dalbergioids sensu lato</taxon>
        <taxon>Dalbergieae</taxon>
        <taxon>Pterocarpus clade</taxon>
        <taxon>Arachis</taxon>
    </lineage>
</organism>
<dbReference type="GO" id="GO:0042744">
    <property type="term" value="P:hydrogen peroxide catabolic process"/>
    <property type="evidence" value="ECO:0007669"/>
    <property type="project" value="UniProtKB-KW"/>
</dbReference>
<accession>A0A444WSY5</accession>
<evidence type="ECO:0000256" key="16">
    <source>
        <dbReference type="RuleBase" id="RU362060"/>
    </source>
</evidence>
<feature type="binding site" evidence="13">
    <location>
        <position position="203"/>
    </location>
    <ligand>
        <name>Ca(2+)</name>
        <dbReference type="ChEBI" id="CHEBI:29108"/>
        <label>2</label>
    </ligand>
</feature>
<keyword evidence="6 13" id="KW-0479">Metal-binding</keyword>
<evidence type="ECO:0000256" key="1">
    <source>
        <dbReference type="ARBA" id="ARBA00000189"/>
    </source>
</evidence>
<keyword evidence="4 16" id="KW-0575">Peroxidase</keyword>
<evidence type="ECO:0000256" key="10">
    <source>
        <dbReference type="ARBA" id="ARBA00023157"/>
    </source>
</evidence>
<feature type="disulfide bond" evidence="15">
    <location>
        <begin position="122"/>
        <end position="279"/>
    </location>
</feature>
<dbReference type="GO" id="GO:0020037">
    <property type="term" value="F:heme binding"/>
    <property type="evidence" value="ECO:0007669"/>
    <property type="project" value="UniProtKB-UniRule"/>
</dbReference>
<dbReference type="InterPro" id="IPR000823">
    <property type="entry name" value="Peroxidase_pln"/>
</dbReference>
<evidence type="ECO:0000256" key="2">
    <source>
        <dbReference type="ARBA" id="ARBA00002322"/>
    </source>
</evidence>
<evidence type="ECO:0000313" key="19">
    <source>
        <dbReference type="Proteomes" id="UP000289738"/>
    </source>
</evidence>
<feature type="binding site" evidence="13">
    <location>
        <position position="71"/>
    </location>
    <ligand>
        <name>Ca(2+)</name>
        <dbReference type="ChEBI" id="CHEBI:29108"/>
        <label>1</label>
    </ligand>
</feature>
<keyword evidence="7 13" id="KW-0106">Calcium</keyword>
<feature type="binding site" evidence="12">
    <location>
        <position position="166"/>
    </location>
    <ligand>
        <name>substrate</name>
    </ligand>
</feature>
<evidence type="ECO:0000256" key="14">
    <source>
        <dbReference type="PIRSR" id="PIRSR600823-4"/>
    </source>
</evidence>
<keyword evidence="16" id="KW-0732">Signal</keyword>
<evidence type="ECO:0000256" key="3">
    <source>
        <dbReference type="ARBA" id="ARBA00012313"/>
    </source>
</evidence>
<dbReference type="GO" id="GO:0006979">
    <property type="term" value="P:response to oxidative stress"/>
    <property type="evidence" value="ECO:0007669"/>
    <property type="project" value="UniProtKB-UniRule"/>
</dbReference>
<evidence type="ECO:0000256" key="6">
    <source>
        <dbReference type="ARBA" id="ARBA00022723"/>
    </source>
</evidence>
<keyword evidence="19" id="KW-1185">Reference proteome</keyword>
<comment type="similarity">
    <text evidence="16">Belongs to the peroxidase family. Classical plant (class III) peroxidase subfamily.</text>
</comment>
<dbReference type="GO" id="GO:0140825">
    <property type="term" value="F:lactoperoxidase activity"/>
    <property type="evidence" value="ECO:0007669"/>
    <property type="project" value="UniProtKB-EC"/>
</dbReference>
<dbReference type="EMBL" id="SDMP01000021">
    <property type="protein sequence ID" value="RYQ80531.1"/>
    <property type="molecule type" value="Genomic_DNA"/>
</dbReference>
<feature type="active site" description="Proton acceptor" evidence="11">
    <location>
        <position position="67"/>
    </location>
</feature>
<evidence type="ECO:0000256" key="15">
    <source>
        <dbReference type="PIRSR" id="PIRSR600823-5"/>
    </source>
</evidence>
<evidence type="ECO:0000256" key="5">
    <source>
        <dbReference type="ARBA" id="ARBA00022617"/>
    </source>
</evidence>
<dbReference type="CDD" id="cd00693">
    <property type="entry name" value="secretory_peroxidase"/>
    <property type="match status" value="1"/>
</dbReference>
<keyword evidence="5 16" id="KW-0349">Heme</keyword>
<dbReference type="EC" id="1.11.1.7" evidence="3 16"/>
<dbReference type="InterPro" id="IPR010255">
    <property type="entry name" value="Haem_peroxidase_sf"/>
</dbReference>
<evidence type="ECO:0000256" key="7">
    <source>
        <dbReference type="ARBA" id="ARBA00022837"/>
    </source>
</evidence>
<comment type="subcellular location">
    <subcellularLocation>
        <location evidence="16">Secreted</location>
    </subcellularLocation>
</comment>
<feature type="disulfide bond" evidence="15">
    <location>
        <begin position="69"/>
        <end position="74"/>
    </location>
</feature>
<reference evidence="18 19" key="1">
    <citation type="submission" date="2019-01" db="EMBL/GenBank/DDBJ databases">
        <title>Sequencing of cultivated peanut Arachis hypogaea provides insights into genome evolution and oil improvement.</title>
        <authorList>
            <person name="Chen X."/>
        </authorList>
    </citation>
    <scope>NUCLEOTIDE SEQUENCE [LARGE SCALE GENOMIC DNA]</scope>
    <source>
        <strain evidence="19">cv. Fuhuasheng</strain>
        <tissue evidence="18">Leaves</tissue>
    </source>
</reference>
<dbReference type="SUPFAM" id="SSF48113">
    <property type="entry name" value="Heme-dependent peroxidases"/>
    <property type="match status" value="1"/>
</dbReference>
<comment type="catalytic activity">
    <reaction evidence="1 16">
        <text>2 a phenolic donor + H2O2 = 2 a phenolic radical donor + 2 H2O</text>
        <dbReference type="Rhea" id="RHEA:56136"/>
        <dbReference type="ChEBI" id="CHEBI:15377"/>
        <dbReference type="ChEBI" id="CHEBI:16240"/>
        <dbReference type="ChEBI" id="CHEBI:139520"/>
        <dbReference type="ChEBI" id="CHEBI:139521"/>
        <dbReference type="EC" id="1.11.1.7"/>
    </reaction>
</comment>
<name>A0A444WSY5_ARAHY</name>
<dbReference type="PANTHER" id="PTHR31388">
    <property type="entry name" value="PEROXIDASE 72-RELATED"/>
    <property type="match status" value="1"/>
</dbReference>
<dbReference type="PROSITE" id="PS00436">
    <property type="entry name" value="PEROXIDASE_2"/>
    <property type="match status" value="1"/>
</dbReference>
<dbReference type="GO" id="GO:0005576">
    <property type="term" value="C:extracellular region"/>
    <property type="evidence" value="ECO:0007669"/>
    <property type="project" value="UniProtKB-SubCell"/>
</dbReference>
<feature type="domain" description="Plant heme peroxidase family profile" evidence="17">
    <location>
        <begin position="26"/>
        <end position="283"/>
    </location>
</feature>
<feature type="disulfide bond" evidence="15">
    <location>
        <begin position="36"/>
        <end position="116"/>
    </location>
</feature>
<dbReference type="Gene3D" id="1.10.520.10">
    <property type="match status" value="2"/>
</dbReference>
<dbReference type="PRINTS" id="PR00458">
    <property type="entry name" value="PEROXIDASE"/>
</dbReference>
<feature type="binding site" evidence="13">
    <location>
        <position position="73"/>
    </location>
    <ligand>
        <name>Ca(2+)</name>
        <dbReference type="ChEBI" id="CHEBI:29108"/>
        <label>1</label>
    </ligand>
</feature>
<feature type="chain" id="PRO_5018817649" description="Peroxidase" evidence="16">
    <location>
        <begin position="26"/>
        <end position="283"/>
    </location>
</feature>
<dbReference type="GO" id="GO:0046872">
    <property type="term" value="F:metal ion binding"/>
    <property type="evidence" value="ECO:0007669"/>
    <property type="project" value="UniProtKB-UniRule"/>
</dbReference>
<evidence type="ECO:0000313" key="18">
    <source>
        <dbReference type="EMBL" id="RYQ80531.1"/>
    </source>
</evidence>
<feature type="signal peptide" evidence="16">
    <location>
        <begin position="1"/>
        <end position="25"/>
    </location>
</feature>
<keyword evidence="16" id="KW-0964">Secreted</keyword>
<evidence type="ECO:0000256" key="4">
    <source>
        <dbReference type="ARBA" id="ARBA00022559"/>
    </source>
</evidence>
<dbReference type="InterPro" id="IPR002016">
    <property type="entry name" value="Haem_peroxidase"/>
</dbReference>
<evidence type="ECO:0000256" key="11">
    <source>
        <dbReference type="PIRSR" id="PIRSR600823-1"/>
    </source>
</evidence>
<keyword evidence="8 16" id="KW-0560">Oxidoreductase</keyword>
<feature type="binding site" evidence="13">
    <location>
        <position position="206"/>
    </location>
    <ligand>
        <name>Ca(2+)</name>
        <dbReference type="ChEBI" id="CHEBI:29108"/>
        <label>2</label>
    </ligand>
</feature>
<dbReference type="PANTHER" id="PTHR31388:SF180">
    <property type="entry name" value="PEROXIDASE"/>
    <property type="match status" value="1"/>
</dbReference>
<evidence type="ECO:0000256" key="12">
    <source>
        <dbReference type="PIRSR" id="PIRSR600823-2"/>
    </source>
</evidence>
<comment type="caution">
    <text evidence="18">The sequence shown here is derived from an EMBL/GenBank/DDBJ whole genome shotgun (WGS) entry which is preliminary data.</text>
</comment>
<evidence type="ECO:0000256" key="13">
    <source>
        <dbReference type="PIRSR" id="PIRSR600823-3"/>
    </source>
</evidence>
<evidence type="ECO:0000259" key="17">
    <source>
        <dbReference type="PROSITE" id="PS50873"/>
    </source>
</evidence>
<protein>
    <recommendedName>
        <fullName evidence="3 16">Peroxidase</fullName>
        <ecNumber evidence="3 16">1.11.1.7</ecNumber>
    </recommendedName>
</protein>
<evidence type="ECO:0000256" key="8">
    <source>
        <dbReference type="ARBA" id="ARBA00023002"/>
    </source>
</evidence>
<evidence type="ECO:0000256" key="9">
    <source>
        <dbReference type="ARBA" id="ARBA00023004"/>
    </source>
</evidence>
<feature type="binding site" evidence="13">
    <location>
        <position position="77"/>
    </location>
    <ligand>
        <name>Ca(2+)</name>
        <dbReference type="ChEBI" id="CHEBI:29108"/>
        <label>1</label>
    </ligand>
</feature>
<dbReference type="Proteomes" id="UP000289738">
    <property type="component" value="Unassembled WGS sequence"/>
</dbReference>
<dbReference type="PROSITE" id="PS50873">
    <property type="entry name" value="PEROXIDASE_4"/>
    <property type="match status" value="1"/>
</dbReference>
<feature type="binding site" evidence="13">
    <location>
        <position position="211"/>
    </location>
    <ligand>
        <name>Ca(2+)</name>
        <dbReference type="ChEBI" id="CHEBI:29108"/>
        <label>2</label>
    </ligand>
</feature>
<keyword evidence="9 16" id="KW-0408">Iron</keyword>
<dbReference type="InterPro" id="IPR033905">
    <property type="entry name" value="Secretory_peroxidase"/>
</dbReference>
<dbReference type="Gene3D" id="1.10.420.10">
    <property type="entry name" value="Peroxidase, domain 2"/>
    <property type="match status" value="2"/>
</dbReference>
<feature type="binding site" evidence="13">
    <location>
        <position position="68"/>
    </location>
    <ligand>
        <name>Ca(2+)</name>
        <dbReference type="ChEBI" id="CHEBI:29108"/>
        <label>1</label>
    </ligand>
</feature>
<dbReference type="Pfam" id="PF00141">
    <property type="entry name" value="peroxidase"/>
    <property type="match status" value="2"/>
</dbReference>
<dbReference type="AlphaFoldDB" id="A0A444WSY5"/>
<keyword evidence="10 15" id="KW-1015">Disulfide bond</keyword>
<proteinExistence type="inferred from homology"/>
<dbReference type="FunFam" id="1.10.520.10:FF:000001">
    <property type="entry name" value="Peroxidase"/>
    <property type="match status" value="1"/>
</dbReference>
<comment type="function">
    <text evidence="2">Removal of H(2)O(2), oxidation of toxic reductants, biosynthesis and degradation of lignin, suberization, auxin catabolism, response to environmental stresses such as wounding, pathogen attack and oxidative stress. These functions might be dependent on each isozyme/isoform in each plant tissue.</text>
</comment>
<comment type="cofactor">
    <cofactor evidence="16">
        <name>heme b</name>
        <dbReference type="ChEBI" id="CHEBI:60344"/>
    </cofactor>
    <text evidence="16">Binds 1 heme b (iron(II)-protoporphyrin IX) group per subunit.</text>
</comment>
<feature type="binding site" evidence="13">
    <location>
        <position position="75"/>
    </location>
    <ligand>
        <name>Ca(2+)</name>
        <dbReference type="ChEBI" id="CHEBI:29108"/>
        <label>1</label>
    </ligand>
</feature>
<feature type="binding site" evidence="13">
    <location>
        <position position="89"/>
    </location>
    <ligand>
        <name>Ca(2+)</name>
        <dbReference type="ChEBI" id="CHEBI:29108"/>
        <label>1</label>
    </ligand>
</feature>
<keyword evidence="16" id="KW-0376">Hydrogen peroxide</keyword>
<gene>
    <name evidence="18" type="ORF">Ahy_Scaffold1g106885</name>
</gene>
<dbReference type="InterPro" id="IPR019794">
    <property type="entry name" value="Peroxidases_AS"/>
</dbReference>
<sequence>MECTNNKHPFVFLFSLVFLTPLVCSQLYYNFYDSTCPNLTRIVRYNVLSAMNNDTRIAASLLRLHFHDCFVNGCDGSVLLDTTSTFTGEKNALPNKNSVRGFEVIDTIKSALEKACPATVSCADILTLAAREAVFLFGKSKGPFWVVPLGRRDGTTASESEANNLPSPFDPLENITAKFVAKENLQNLCPNQASSDTNLAPLDPVTTNTFDNIYYRNLLNNSGLLLSDQALMGDNTTASLVNMYSKWPLLFFRDFAVSMEKMGRISVLTGQQGQVRTNCRFVN</sequence>
<feature type="site" description="Transition state stabilizer" evidence="14">
    <location>
        <position position="63"/>
    </location>
</feature>